<evidence type="ECO:0000313" key="2">
    <source>
        <dbReference type="Proteomes" id="UP001341281"/>
    </source>
</evidence>
<gene>
    <name evidence="1" type="ORF">U9M48_043971</name>
</gene>
<protein>
    <submittedName>
        <fullName evidence="1">Uncharacterized protein</fullName>
    </submittedName>
</protein>
<keyword evidence="2" id="KW-1185">Reference proteome</keyword>
<proteinExistence type="predicted"/>
<accession>A0AAQ3UY10</accession>
<reference evidence="1 2" key="1">
    <citation type="submission" date="2024-02" db="EMBL/GenBank/DDBJ databases">
        <title>High-quality chromosome-scale genome assembly of Pensacola bahiagrass (Paspalum notatum Flugge var. saurae).</title>
        <authorList>
            <person name="Vega J.M."/>
            <person name="Podio M."/>
            <person name="Orjuela J."/>
            <person name="Siena L.A."/>
            <person name="Pessino S.C."/>
            <person name="Combes M.C."/>
            <person name="Mariac C."/>
            <person name="Albertini E."/>
            <person name="Pupilli F."/>
            <person name="Ortiz J.P.A."/>
            <person name="Leblanc O."/>
        </authorList>
    </citation>
    <scope>NUCLEOTIDE SEQUENCE [LARGE SCALE GENOMIC DNA]</scope>
    <source>
        <strain evidence="1">R1</strain>
        <tissue evidence="1">Leaf</tissue>
    </source>
</reference>
<organism evidence="1 2">
    <name type="scientific">Paspalum notatum var. saurae</name>
    <dbReference type="NCBI Taxonomy" id="547442"/>
    <lineage>
        <taxon>Eukaryota</taxon>
        <taxon>Viridiplantae</taxon>
        <taxon>Streptophyta</taxon>
        <taxon>Embryophyta</taxon>
        <taxon>Tracheophyta</taxon>
        <taxon>Spermatophyta</taxon>
        <taxon>Magnoliopsida</taxon>
        <taxon>Liliopsida</taxon>
        <taxon>Poales</taxon>
        <taxon>Poaceae</taxon>
        <taxon>PACMAD clade</taxon>
        <taxon>Panicoideae</taxon>
        <taxon>Andropogonodae</taxon>
        <taxon>Paspaleae</taxon>
        <taxon>Paspalinae</taxon>
        <taxon>Paspalum</taxon>
    </lineage>
</organism>
<dbReference type="AlphaFoldDB" id="A0AAQ3UY10"/>
<evidence type="ECO:0000313" key="1">
    <source>
        <dbReference type="EMBL" id="WVZ98542.1"/>
    </source>
</evidence>
<dbReference type="Proteomes" id="UP001341281">
    <property type="component" value="Chromosome 10"/>
</dbReference>
<name>A0AAQ3UY10_PASNO</name>
<sequence length="260" mass="28789">MGVHKDAPSGWCQSGAWDSSTYGTMYTLVKRTLVIIRAAGSRCCLDCNPNLVSTANTAHLWDTPSTLHIRRARPTLLVKMLTVSSIFFSEVAIESGYRQIIRAMLSQGDESAKLALQRGWLHLGERFEDVHELGGPRLDAEAPDDVNDLVDAVRVLQDDAGLERDEHDNLIPRQAEDIAGEREPTEECGLRVVAEDEGKRANAAITRVSEPPRTLRRVVKNEAKRIGFGETSHARRGAETPIDLVVKHDALLERLHQVGD</sequence>
<dbReference type="EMBL" id="CP144754">
    <property type="protein sequence ID" value="WVZ98542.1"/>
    <property type="molecule type" value="Genomic_DNA"/>
</dbReference>